<evidence type="ECO:0000313" key="1">
    <source>
        <dbReference type="EMBL" id="SDU09504.1"/>
    </source>
</evidence>
<reference evidence="2" key="1">
    <citation type="submission" date="2016-10" db="EMBL/GenBank/DDBJ databases">
        <authorList>
            <person name="Varghese N."/>
            <person name="Submissions S."/>
        </authorList>
    </citation>
    <scope>NUCLEOTIDE SEQUENCE [LARGE SCALE GENOMIC DNA]</scope>
    <source>
        <strain evidence="2">DSM 45079</strain>
    </source>
</reference>
<evidence type="ECO:0000313" key="2">
    <source>
        <dbReference type="Proteomes" id="UP000182977"/>
    </source>
</evidence>
<dbReference type="Proteomes" id="UP000182977">
    <property type="component" value="Chromosome I"/>
</dbReference>
<keyword evidence="2" id="KW-1185">Reference proteome</keyword>
<name>A0A1H2FQ44_9ACTN</name>
<dbReference type="AlphaFoldDB" id="A0A1H2FQ44"/>
<protein>
    <submittedName>
        <fullName evidence="1">Uncharacterized protein</fullName>
    </submittedName>
</protein>
<sequence length="179" mass="18584">MRRYGWWSIVVAFVAVSVAGCGEDEPADEPYDSAPAGWIAVTDAPSGVTVALPEAVEAQEFSGPALDGSTMEGRFYMVEDETGGVAFGIYDTPPEAYSLQVGIAGAAEGMGGTLENSDPIEIQGRTGIEGEISLASGSGLVRHILLDEHVLTLVAYGLGADADQVEADMRLLTESADLG</sequence>
<dbReference type="RefSeq" id="WP_046768245.1">
    <property type="nucleotide sequence ID" value="NZ_KQ061225.1"/>
</dbReference>
<accession>A0A1H2FQ44</accession>
<dbReference type="EMBL" id="LT629791">
    <property type="protein sequence ID" value="SDU09504.1"/>
    <property type="molecule type" value="Genomic_DNA"/>
</dbReference>
<proteinExistence type="predicted"/>
<dbReference type="STRING" id="419479.SAMN04488563_0062"/>
<organism evidence="1 2">
    <name type="scientific">Jiangella alkaliphila</name>
    <dbReference type="NCBI Taxonomy" id="419479"/>
    <lineage>
        <taxon>Bacteria</taxon>
        <taxon>Bacillati</taxon>
        <taxon>Actinomycetota</taxon>
        <taxon>Actinomycetes</taxon>
        <taxon>Jiangellales</taxon>
        <taxon>Jiangellaceae</taxon>
        <taxon>Jiangella</taxon>
    </lineage>
</organism>
<gene>
    <name evidence="1" type="ORF">SAMN04488563_0062</name>
</gene>
<dbReference type="PROSITE" id="PS51257">
    <property type="entry name" value="PROKAR_LIPOPROTEIN"/>
    <property type="match status" value="1"/>
</dbReference>